<evidence type="ECO:0000313" key="3">
    <source>
        <dbReference type="Proteomes" id="UP001589568"/>
    </source>
</evidence>
<organism evidence="2 3">
    <name type="scientific">Nonomuraea salmonea</name>
    <dbReference type="NCBI Taxonomy" id="46181"/>
    <lineage>
        <taxon>Bacteria</taxon>
        <taxon>Bacillati</taxon>
        <taxon>Actinomycetota</taxon>
        <taxon>Actinomycetes</taxon>
        <taxon>Streptosporangiales</taxon>
        <taxon>Streptosporangiaceae</taxon>
        <taxon>Nonomuraea</taxon>
    </lineage>
</organism>
<dbReference type="Proteomes" id="UP001589568">
    <property type="component" value="Unassembled WGS sequence"/>
</dbReference>
<sequence length="59" mass="6292">MAFRQSKIDEIRRANEELTQAQRSGDPNQIVHAANKLNEAKGGATNGEAVAAGLQGTTR</sequence>
<comment type="caution">
    <text evidence="2">The sequence shown here is derived from an EMBL/GenBank/DDBJ whole genome shotgun (WGS) entry which is preliminary data.</text>
</comment>
<evidence type="ECO:0000256" key="1">
    <source>
        <dbReference type="SAM" id="MobiDB-lite"/>
    </source>
</evidence>
<reference evidence="2 3" key="1">
    <citation type="submission" date="2024-09" db="EMBL/GenBank/DDBJ databases">
        <authorList>
            <person name="Sun Q."/>
            <person name="Mori K."/>
        </authorList>
    </citation>
    <scope>NUCLEOTIDE SEQUENCE [LARGE SCALE GENOMIC DNA]</scope>
    <source>
        <strain evidence="2 3">JCM 3324</strain>
    </source>
</reference>
<protein>
    <recommendedName>
        <fullName evidence="4">Antitoxin</fullName>
    </recommendedName>
</protein>
<evidence type="ECO:0008006" key="4">
    <source>
        <dbReference type="Google" id="ProtNLM"/>
    </source>
</evidence>
<dbReference type="RefSeq" id="WP_345410330.1">
    <property type="nucleotide sequence ID" value="NZ_BAAAXS010000002.1"/>
</dbReference>
<gene>
    <name evidence="2" type="ORF">ACFFR3_46465</name>
</gene>
<feature type="region of interest" description="Disordered" evidence="1">
    <location>
        <begin position="38"/>
        <end position="59"/>
    </location>
</feature>
<accession>A0ABV5P329</accession>
<evidence type="ECO:0000313" key="2">
    <source>
        <dbReference type="EMBL" id="MFB9476983.1"/>
    </source>
</evidence>
<name>A0ABV5P329_9ACTN</name>
<proteinExistence type="predicted"/>
<keyword evidence="3" id="KW-1185">Reference proteome</keyword>
<dbReference type="EMBL" id="JBHMCF010000057">
    <property type="protein sequence ID" value="MFB9476983.1"/>
    <property type="molecule type" value="Genomic_DNA"/>
</dbReference>